<feature type="repeat" description="TPR" evidence="3">
    <location>
        <begin position="46"/>
        <end position="79"/>
    </location>
</feature>
<dbReference type="PANTHER" id="PTHR44858">
    <property type="entry name" value="TETRATRICOPEPTIDE REPEAT PROTEIN 6"/>
    <property type="match status" value="1"/>
</dbReference>
<evidence type="ECO:0000256" key="1">
    <source>
        <dbReference type="ARBA" id="ARBA00022737"/>
    </source>
</evidence>
<name>A0A2G1DJJ8_9BACT</name>
<evidence type="ECO:0000313" key="8">
    <source>
        <dbReference type="Proteomes" id="UP000262712"/>
    </source>
</evidence>
<dbReference type="EMBL" id="NXFY01000004">
    <property type="protein sequence ID" value="PHO18678.1"/>
    <property type="molecule type" value="Genomic_DNA"/>
</dbReference>
<feature type="coiled-coil region" evidence="4">
    <location>
        <begin position="378"/>
        <end position="405"/>
    </location>
</feature>
<feature type="repeat" description="TPR" evidence="3">
    <location>
        <begin position="12"/>
        <end position="45"/>
    </location>
</feature>
<dbReference type="Pfam" id="PF13424">
    <property type="entry name" value="TPR_12"/>
    <property type="match status" value="1"/>
</dbReference>
<dbReference type="PROSITE" id="PS50005">
    <property type="entry name" value="TPR"/>
    <property type="match status" value="3"/>
</dbReference>
<keyword evidence="1" id="KW-0677">Repeat</keyword>
<dbReference type="SMART" id="SM00028">
    <property type="entry name" value="TPR"/>
    <property type="match status" value="7"/>
</dbReference>
<dbReference type="AlphaFoldDB" id="A0A2G1DJJ8"/>
<gene>
    <name evidence="5" type="ORF">AMOL_1876</name>
    <name evidence="6" type="ORF">CPU12_03690</name>
</gene>
<dbReference type="Pfam" id="PF13181">
    <property type="entry name" value="TPR_8"/>
    <property type="match status" value="4"/>
</dbReference>
<proteinExistence type="predicted"/>
<dbReference type="PANTHER" id="PTHR44858:SF1">
    <property type="entry name" value="UDP-N-ACETYLGLUCOSAMINE--PEPTIDE N-ACETYLGLUCOSAMINYLTRANSFERASE SPINDLY-RELATED"/>
    <property type="match status" value="1"/>
</dbReference>
<dbReference type="SUPFAM" id="SSF48452">
    <property type="entry name" value="TPR-like"/>
    <property type="match status" value="1"/>
</dbReference>
<accession>A0A2G1DJJ8</accession>
<dbReference type="InterPro" id="IPR011990">
    <property type="entry name" value="TPR-like_helical_dom_sf"/>
</dbReference>
<evidence type="ECO:0000313" key="7">
    <source>
        <dbReference type="Proteomes" id="UP000221222"/>
    </source>
</evidence>
<sequence length="437" mass="52409">MISNDEESLQVDDYILKADKLITFERNYEEAIKYLEEALVINPTNYLTYSKIGYCFMQLEDFNNAVIFFKKAISFSKNDSTTYYNLAICLEELDYEDYDEIDQYYEKSIVCALASFEKNPSNHIYIKYIADAFFKLENYKKSINYYERFLKYQLDEEVLEFLGYSYLYQREDFNKAILNLKKAIKYIEENDKKIYLYKIIISIYYYDLKQYKEAIKIYHKIIEISEEKDYVQLYFNIADIYRKNLKDYEKAIEFYHKSLEYDDNFEPSYSWLACTHSYKKEYKLALKYFLIAKDLNPTSVEVYNNLVYIYSDLGVYDKVEENLLKALEIDPLYDASLLAMLEVNLVLGKEFDKKCVDTILQNYSEVESIMAEYNMLRILKQASLNKDIKEELKNWEDKYTQLRQGYSVEALKNWAKNSNLKNKQIILDALDIFKKEN</sequence>
<keyword evidence="2 3" id="KW-0802">TPR repeat</keyword>
<reference evidence="6 7" key="1">
    <citation type="submission" date="2017-09" db="EMBL/GenBank/DDBJ databases">
        <title>Arcobacter canalis sp. nov., a new species isolated from a water canal contaminated with urban sewage.</title>
        <authorList>
            <person name="Perez-Cataluna A."/>
            <person name="Salas-Masso N."/>
            <person name="Figueras M.J."/>
        </authorList>
    </citation>
    <scope>NUCLEOTIDE SEQUENCE [LARGE SCALE GENOMIC DNA]</scope>
    <source>
        <strain evidence="6 7">F98-3</strain>
    </source>
</reference>
<evidence type="ECO:0000256" key="4">
    <source>
        <dbReference type="SAM" id="Coils"/>
    </source>
</evidence>
<dbReference type="Gene3D" id="1.25.40.10">
    <property type="entry name" value="Tetratricopeptide repeat domain"/>
    <property type="match status" value="2"/>
</dbReference>
<feature type="repeat" description="TPR" evidence="3">
    <location>
        <begin position="300"/>
        <end position="333"/>
    </location>
</feature>
<evidence type="ECO:0000313" key="5">
    <source>
        <dbReference type="EMBL" id="AXX92839.1"/>
    </source>
</evidence>
<protein>
    <submittedName>
        <fullName evidence="6">Uncharacterized protein</fullName>
    </submittedName>
</protein>
<keyword evidence="7" id="KW-1185">Reference proteome</keyword>
<dbReference type="Proteomes" id="UP000221222">
    <property type="component" value="Unassembled WGS sequence"/>
</dbReference>
<evidence type="ECO:0000256" key="3">
    <source>
        <dbReference type="PROSITE-ProRule" id="PRU00339"/>
    </source>
</evidence>
<dbReference type="KEGG" id="amol:AMOL_1876"/>
<organism evidence="6 7">
    <name type="scientific">Malaciobacter molluscorum LMG 25693</name>
    <dbReference type="NCBI Taxonomy" id="870501"/>
    <lineage>
        <taxon>Bacteria</taxon>
        <taxon>Pseudomonadati</taxon>
        <taxon>Campylobacterota</taxon>
        <taxon>Epsilonproteobacteria</taxon>
        <taxon>Campylobacterales</taxon>
        <taxon>Arcobacteraceae</taxon>
        <taxon>Malaciobacter</taxon>
    </lineage>
</organism>
<dbReference type="RefSeq" id="WP_099341736.1">
    <property type="nucleotide sequence ID" value="NZ_CP032098.1"/>
</dbReference>
<dbReference type="Proteomes" id="UP000262712">
    <property type="component" value="Chromosome"/>
</dbReference>
<evidence type="ECO:0000313" key="6">
    <source>
        <dbReference type="EMBL" id="PHO18678.1"/>
    </source>
</evidence>
<dbReference type="InterPro" id="IPR019734">
    <property type="entry name" value="TPR_rpt"/>
</dbReference>
<evidence type="ECO:0000256" key="2">
    <source>
        <dbReference type="ARBA" id="ARBA00022803"/>
    </source>
</evidence>
<dbReference type="EMBL" id="CP032098">
    <property type="protein sequence ID" value="AXX92839.1"/>
    <property type="molecule type" value="Genomic_DNA"/>
</dbReference>
<keyword evidence="4" id="KW-0175">Coiled coil</keyword>
<dbReference type="InterPro" id="IPR050498">
    <property type="entry name" value="Ycf3"/>
</dbReference>
<reference evidence="5 8" key="2">
    <citation type="submission" date="2018-08" db="EMBL/GenBank/DDBJ databases">
        <title>Complete genome of the Arcobacter molluscorum type strain LMG 25693.</title>
        <authorList>
            <person name="Miller W.G."/>
            <person name="Yee E."/>
            <person name="Bono J.L."/>
        </authorList>
    </citation>
    <scope>NUCLEOTIDE SEQUENCE [LARGE SCALE GENOMIC DNA]</scope>
    <source>
        <strain evidence="5 8">CECT 7696</strain>
    </source>
</reference>